<dbReference type="Gene3D" id="3.60.130.10">
    <property type="entry name" value="Clavaminate synthase-like"/>
    <property type="match status" value="1"/>
</dbReference>
<keyword evidence="6" id="KW-0124">Carnitine biosynthesis</keyword>
<comment type="similarity">
    <text evidence="4">Belongs to the gamma-BBH/TMLD family.</text>
</comment>
<dbReference type="GO" id="GO:0016706">
    <property type="term" value="F:2-oxoglutarate-dependent dioxygenase activity"/>
    <property type="evidence" value="ECO:0007669"/>
    <property type="project" value="UniProtKB-ARBA"/>
</dbReference>
<evidence type="ECO:0000313" key="12">
    <source>
        <dbReference type="EMBL" id="GIY27167.1"/>
    </source>
</evidence>
<evidence type="ECO:0000256" key="2">
    <source>
        <dbReference type="ARBA" id="ARBA00001961"/>
    </source>
</evidence>
<dbReference type="InterPro" id="IPR050411">
    <property type="entry name" value="AlphaKG_dependent_hydroxylases"/>
</dbReference>
<evidence type="ECO:0000256" key="6">
    <source>
        <dbReference type="ARBA" id="ARBA00022873"/>
    </source>
</evidence>
<dbReference type="Gene3D" id="3.30.2020.30">
    <property type="match status" value="1"/>
</dbReference>
<dbReference type="InterPro" id="IPR003819">
    <property type="entry name" value="TauD/TfdA-like"/>
</dbReference>
<dbReference type="GO" id="GO:0046872">
    <property type="term" value="F:metal ion binding"/>
    <property type="evidence" value="ECO:0007669"/>
    <property type="project" value="UniProtKB-KW"/>
</dbReference>
<keyword evidence="7 12" id="KW-0223">Dioxygenase</keyword>
<proteinExistence type="inferred from homology"/>
<dbReference type="InterPro" id="IPR010376">
    <property type="entry name" value="GBBH-like_N"/>
</dbReference>
<feature type="domain" description="TauD/TfdA-like" evidence="10">
    <location>
        <begin position="184"/>
        <end position="434"/>
    </location>
</feature>
<comment type="cofactor">
    <cofactor evidence="1">
        <name>Fe(2+)</name>
        <dbReference type="ChEBI" id="CHEBI:29033"/>
    </cofactor>
</comment>
<evidence type="ECO:0000259" key="10">
    <source>
        <dbReference type="Pfam" id="PF02668"/>
    </source>
</evidence>
<protein>
    <submittedName>
        <fullName evidence="12">Gamma-butyrobetaine dioxygenase</fullName>
    </submittedName>
</protein>
<evidence type="ECO:0000256" key="5">
    <source>
        <dbReference type="ARBA" id="ARBA00022723"/>
    </source>
</evidence>
<evidence type="ECO:0000256" key="4">
    <source>
        <dbReference type="ARBA" id="ARBA00008654"/>
    </source>
</evidence>
<dbReference type="InterPro" id="IPR038492">
    <property type="entry name" value="GBBH-like_N_sf"/>
</dbReference>
<dbReference type="EMBL" id="BPLQ01007032">
    <property type="protein sequence ID" value="GIY27167.1"/>
    <property type="molecule type" value="Genomic_DNA"/>
</dbReference>
<dbReference type="CDD" id="cd00250">
    <property type="entry name" value="CAS_like"/>
    <property type="match status" value="1"/>
</dbReference>
<sequence>MQTSKYFVMSVRSVYNLCRTVARPTQRSLLKCYRNSELSTIRHIQKTVLRSSATAAFVPNDEQTTITRTFPTSHHSLKIGFQDNLNSNFYYIWLRDNCQCSSCIHSESKQKMVDTVSLDLNIKPQSYHVTESGKLKIVWPDGHISLYDADWLHKHGTGFELDSYDNVHDNLPPITTWNGEVIKSLKPEISYEEVMETEEGLKKWLTMMYKYGIAIMKNVPREKGKVLDVMERIAYVKKTKWGSSFDVICEPVQNDPKHLAYTGMYLELHTDMNYLEKSPGIQALHCLKANAAIEGEDIGGQSFFVDGFYIAKWLRKEHPSSFHTLTSTLVEFKILSHNMEYSNQQYVLGASKSGHLKEVHYNTRTMAPLRGPADAVQPFYEAYKLMGQKMREEESQFAFNLVPGDLVVFNNRRILHGRTSFDPRKMSRHLEGCYGDIDEIITRCKSFLRDNTPK</sequence>
<keyword evidence="13" id="KW-1185">Reference proteome</keyword>
<evidence type="ECO:0000256" key="1">
    <source>
        <dbReference type="ARBA" id="ARBA00001954"/>
    </source>
</evidence>
<feature type="domain" description="Gamma-butyrobetaine hydroxylase-like N-terminal" evidence="11">
    <location>
        <begin position="73"/>
        <end position="153"/>
    </location>
</feature>
<evidence type="ECO:0000256" key="9">
    <source>
        <dbReference type="ARBA" id="ARBA00023004"/>
    </source>
</evidence>
<dbReference type="FunFam" id="3.60.130.10:FF:000001">
    <property type="entry name" value="Trimethyllysine dioxygenase, mitochondrial"/>
    <property type="match status" value="1"/>
</dbReference>
<keyword evidence="8" id="KW-0560">Oxidoreductase</keyword>
<dbReference type="PANTHER" id="PTHR10696">
    <property type="entry name" value="GAMMA-BUTYROBETAINE HYDROXYLASE-RELATED"/>
    <property type="match status" value="1"/>
</dbReference>
<comment type="caution">
    <text evidence="12">The sequence shown here is derived from an EMBL/GenBank/DDBJ whole genome shotgun (WGS) entry which is preliminary data.</text>
</comment>
<keyword evidence="9" id="KW-0408">Iron</keyword>
<name>A0AAV4S342_9ARAC</name>
<gene>
    <name evidence="12" type="primary">Bbox1</name>
    <name evidence="12" type="ORF">CDAR_592751</name>
</gene>
<comment type="cofactor">
    <cofactor evidence="2">
        <name>L-ascorbate</name>
        <dbReference type="ChEBI" id="CHEBI:38290"/>
    </cofactor>
</comment>
<dbReference type="Proteomes" id="UP001054837">
    <property type="component" value="Unassembled WGS sequence"/>
</dbReference>
<evidence type="ECO:0000256" key="7">
    <source>
        <dbReference type="ARBA" id="ARBA00022964"/>
    </source>
</evidence>
<keyword evidence="5" id="KW-0479">Metal-binding</keyword>
<reference evidence="12 13" key="1">
    <citation type="submission" date="2021-06" db="EMBL/GenBank/DDBJ databases">
        <title>Caerostris darwini draft genome.</title>
        <authorList>
            <person name="Kono N."/>
            <person name="Arakawa K."/>
        </authorList>
    </citation>
    <scope>NUCLEOTIDE SEQUENCE [LARGE SCALE GENOMIC DNA]</scope>
</reference>
<dbReference type="InterPro" id="IPR042098">
    <property type="entry name" value="TauD-like_sf"/>
</dbReference>
<dbReference type="PANTHER" id="PTHR10696:SF55">
    <property type="entry name" value="DIOXYGENASE, PUTATIVE-RELATED"/>
    <property type="match status" value="1"/>
</dbReference>
<evidence type="ECO:0000256" key="8">
    <source>
        <dbReference type="ARBA" id="ARBA00023002"/>
    </source>
</evidence>
<organism evidence="12 13">
    <name type="scientific">Caerostris darwini</name>
    <dbReference type="NCBI Taxonomy" id="1538125"/>
    <lineage>
        <taxon>Eukaryota</taxon>
        <taxon>Metazoa</taxon>
        <taxon>Ecdysozoa</taxon>
        <taxon>Arthropoda</taxon>
        <taxon>Chelicerata</taxon>
        <taxon>Arachnida</taxon>
        <taxon>Araneae</taxon>
        <taxon>Araneomorphae</taxon>
        <taxon>Entelegynae</taxon>
        <taxon>Araneoidea</taxon>
        <taxon>Araneidae</taxon>
        <taxon>Caerostris</taxon>
    </lineage>
</organism>
<evidence type="ECO:0000259" key="11">
    <source>
        <dbReference type="Pfam" id="PF06155"/>
    </source>
</evidence>
<dbReference type="Pfam" id="PF06155">
    <property type="entry name" value="GBBH-like_N"/>
    <property type="match status" value="1"/>
</dbReference>
<dbReference type="Pfam" id="PF02668">
    <property type="entry name" value="TauD"/>
    <property type="match status" value="1"/>
</dbReference>
<comment type="pathway">
    <text evidence="3">Amine and polyamine biosynthesis; carnitine biosynthesis.</text>
</comment>
<evidence type="ECO:0000256" key="3">
    <source>
        <dbReference type="ARBA" id="ARBA00005022"/>
    </source>
</evidence>
<dbReference type="GO" id="GO:0005739">
    <property type="term" value="C:mitochondrion"/>
    <property type="evidence" value="ECO:0007669"/>
    <property type="project" value="TreeGrafter"/>
</dbReference>
<dbReference type="AlphaFoldDB" id="A0AAV4S342"/>
<dbReference type="FunFam" id="3.30.2020.30:FF:000002">
    <property type="entry name" value="Putative gamma-butyrobetaine dioxygenase"/>
    <property type="match status" value="1"/>
</dbReference>
<dbReference type="GO" id="GO:0045329">
    <property type="term" value="P:carnitine biosynthetic process"/>
    <property type="evidence" value="ECO:0007669"/>
    <property type="project" value="UniProtKB-KW"/>
</dbReference>
<evidence type="ECO:0000313" key="13">
    <source>
        <dbReference type="Proteomes" id="UP001054837"/>
    </source>
</evidence>
<accession>A0AAV4S342</accession>
<dbReference type="SUPFAM" id="SSF51197">
    <property type="entry name" value="Clavaminate synthase-like"/>
    <property type="match status" value="1"/>
</dbReference>